<organism evidence="2 3">
    <name type="scientific">Pristionchus entomophagus</name>
    <dbReference type="NCBI Taxonomy" id="358040"/>
    <lineage>
        <taxon>Eukaryota</taxon>
        <taxon>Metazoa</taxon>
        <taxon>Ecdysozoa</taxon>
        <taxon>Nematoda</taxon>
        <taxon>Chromadorea</taxon>
        <taxon>Rhabditida</taxon>
        <taxon>Rhabditina</taxon>
        <taxon>Diplogasteromorpha</taxon>
        <taxon>Diplogasteroidea</taxon>
        <taxon>Neodiplogasteridae</taxon>
        <taxon>Pristionchus</taxon>
    </lineage>
</organism>
<name>A0AAV5T4B0_9BILA</name>
<sequence>PPLLLPLHSRLSAVSILHLSVLEDIGRIPERGGGTQHRNRAAVERRADGRQSIEGASSGQHGLRHGGRAGRVHAQVRAHQRSRRARQQNGRERRGGSKGLGGSTQGRAADVPAALGQQGAQRCAVGGTQEIKHLRRVGRSIIYRTP</sequence>
<gene>
    <name evidence="2" type="ORF">PENTCL1PPCAC_12592</name>
</gene>
<feature type="compositionally biased region" description="Basic residues" evidence="1">
    <location>
        <begin position="62"/>
        <end position="86"/>
    </location>
</feature>
<evidence type="ECO:0000313" key="2">
    <source>
        <dbReference type="EMBL" id="GMS90417.1"/>
    </source>
</evidence>
<comment type="caution">
    <text evidence="2">The sequence shown here is derived from an EMBL/GenBank/DDBJ whole genome shotgun (WGS) entry which is preliminary data.</text>
</comment>
<feature type="non-terminal residue" evidence="2">
    <location>
        <position position="146"/>
    </location>
</feature>
<dbReference type="AlphaFoldDB" id="A0AAV5T4B0"/>
<evidence type="ECO:0008006" key="4">
    <source>
        <dbReference type="Google" id="ProtNLM"/>
    </source>
</evidence>
<dbReference type="EMBL" id="BTSX01000003">
    <property type="protein sequence ID" value="GMS90417.1"/>
    <property type="molecule type" value="Genomic_DNA"/>
</dbReference>
<feature type="region of interest" description="Disordered" evidence="1">
    <location>
        <begin position="28"/>
        <end position="107"/>
    </location>
</feature>
<evidence type="ECO:0000313" key="3">
    <source>
        <dbReference type="Proteomes" id="UP001432027"/>
    </source>
</evidence>
<evidence type="ECO:0000256" key="1">
    <source>
        <dbReference type="SAM" id="MobiDB-lite"/>
    </source>
</evidence>
<feature type="non-terminal residue" evidence="2">
    <location>
        <position position="1"/>
    </location>
</feature>
<proteinExistence type="predicted"/>
<dbReference type="Proteomes" id="UP001432027">
    <property type="component" value="Unassembled WGS sequence"/>
</dbReference>
<reference evidence="2" key="1">
    <citation type="submission" date="2023-10" db="EMBL/GenBank/DDBJ databases">
        <title>Genome assembly of Pristionchus species.</title>
        <authorList>
            <person name="Yoshida K."/>
            <person name="Sommer R.J."/>
        </authorList>
    </citation>
    <scope>NUCLEOTIDE SEQUENCE</scope>
    <source>
        <strain evidence="2">RS0144</strain>
    </source>
</reference>
<protein>
    <recommendedName>
        <fullName evidence="4">Ribosomal protein</fullName>
    </recommendedName>
</protein>
<keyword evidence="3" id="KW-1185">Reference proteome</keyword>
<accession>A0AAV5T4B0</accession>
<feature type="compositionally biased region" description="Basic and acidic residues" evidence="1">
    <location>
        <begin position="41"/>
        <end position="51"/>
    </location>
</feature>